<dbReference type="InterPro" id="IPR000515">
    <property type="entry name" value="MetI-like"/>
</dbReference>
<dbReference type="Gene3D" id="1.10.3720.10">
    <property type="entry name" value="MetI-like"/>
    <property type="match status" value="1"/>
</dbReference>
<keyword evidence="5 7" id="KW-1133">Transmembrane helix</keyword>
<gene>
    <name evidence="9" type="ORF">QPL79_02440</name>
</gene>
<evidence type="ECO:0000313" key="10">
    <source>
        <dbReference type="Proteomes" id="UP001529235"/>
    </source>
</evidence>
<feature type="domain" description="ABC transmembrane type-1" evidence="8">
    <location>
        <begin position="73"/>
        <end position="272"/>
    </location>
</feature>
<dbReference type="AlphaFoldDB" id="A0ABD4Z531"/>
<dbReference type="Proteomes" id="UP001529235">
    <property type="component" value="Unassembled WGS sequence"/>
</dbReference>
<feature type="transmembrane region" description="Helical" evidence="7">
    <location>
        <begin position="138"/>
        <end position="156"/>
    </location>
</feature>
<evidence type="ECO:0000256" key="4">
    <source>
        <dbReference type="ARBA" id="ARBA00022692"/>
    </source>
</evidence>
<dbReference type="GO" id="GO:0005886">
    <property type="term" value="C:plasma membrane"/>
    <property type="evidence" value="ECO:0007669"/>
    <property type="project" value="UniProtKB-SubCell"/>
</dbReference>
<name>A0ABD4Z531_9CREN</name>
<dbReference type="RefSeq" id="WP_285273192.1">
    <property type="nucleotide sequence ID" value="NZ_JASNVW010000001.1"/>
</dbReference>
<dbReference type="Pfam" id="PF00528">
    <property type="entry name" value="BPD_transp_1"/>
    <property type="match status" value="1"/>
</dbReference>
<feature type="transmembrane region" description="Helical" evidence="7">
    <location>
        <begin position="182"/>
        <end position="203"/>
    </location>
</feature>
<dbReference type="PROSITE" id="PS50928">
    <property type="entry name" value="ABC_TM1"/>
    <property type="match status" value="1"/>
</dbReference>
<evidence type="ECO:0000256" key="6">
    <source>
        <dbReference type="ARBA" id="ARBA00023136"/>
    </source>
</evidence>
<dbReference type="InterPro" id="IPR050366">
    <property type="entry name" value="BP-dependent_transpt_permease"/>
</dbReference>
<evidence type="ECO:0000256" key="1">
    <source>
        <dbReference type="ARBA" id="ARBA00004651"/>
    </source>
</evidence>
<evidence type="ECO:0000256" key="3">
    <source>
        <dbReference type="ARBA" id="ARBA00022475"/>
    </source>
</evidence>
<feature type="transmembrane region" description="Helical" evidence="7">
    <location>
        <begin position="77"/>
        <end position="100"/>
    </location>
</feature>
<keyword evidence="10" id="KW-1185">Reference proteome</keyword>
<protein>
    <submittedName>
        <fullName evidence="9">ABC transporter permease</fullName>
    </submittedName>
</protein>
<accession>A0ABD4Z531</accession>
<keyword evidence="4 7" id="KW-0812">Transmembrane</keyword>
<dbReference type="SUPFAM" id="SSF161098">
    <property type="entry name" value="MetI-like"/>
    <property type="match status" value="1"/>
</dbReference>
<dbReference type="PANTHER" id="PTHR43386:SF1">
    <property type="entry name" value="D,D-DIPEPTIDE TRANSPORT SYSTEM PERMEASE PROTEIN DDPC-RELATED"/>
    <property type="match status" value="1"/>
</dbReference>
<sequence length="279" mass="30353">MNPLIYMLLRNMRFVVGLSIFMIVVLLGTIGPLIYTKDPLSFAGPMETPPSPQYPLGTDTYGRDILAQLLWGTRNSLYVGLLTAVIATIIGLVIGSVAGIKGGIIDEVLMSITNIVLSIPGMLLAILVASYLKVRAMEMVALLLGVTSWPWFARAIRAQLMSLKEREYVYLSKMAGLEDLKIAFADLLPNIASYVFMAFVLYVNGGILGEAGLSIIGVGPTRGVTLGLMLQWAALMEAVRRGLWWWFIPPGAVMVAATSSLMVISTALDEIFNPRLRQG</sequence>
<comment type="subcellular location">
    <subcellularLocation>
        <location evidence="1 7">Cell membrane</location>
        <topology evidence="1 7">Multi-pass membrane protein</topology>
    </subcellularLocation>
</comment>
<evidence type="ECO:0000256" key="2">
    <source>
        <dbReference type="ARBA" id="ARBA00022448"/>
    </source>
</evidence>
<organism evidence="9 10">
    <name type="scientific">Ignisphaera cupida</name>
    <dbReference type="NCBI Taxonomy" id="3050454"/>
    <lineage>
        <taxon>Archaea</taxon>
        <taxon>Thermoproteota</taxon>
        <taxon>Thermoprotei</taxon>
        <taxon>Desulfurococcales</taxon>
        <taxon>Desulfurococcaceae</taxon>
        <taxon>Ignisphaera</taxon>
    </lineage>
</organism>
<feature type="transmembrane region" description="Helical" evidence="7">
    <location>
        <begin position="112"/>
        <end position="132"/>
    </location>
</feature>
<comment type="caution">
    <text evidence="9">The sequence shown here is derived from an EMBL/GenBank/DDBJ whole genome shotgun (WGS) entry which is preliminary data.</text>
</comment>
<evidence type="ECO:0000256" key="5">
    <source>
        <dbReference type="ARBA" id="ARBA00022989"/>
    </source>
</evidence>
<dbReference type="CDD" id="cd06261">
    <property type="entry name" value="TM_PBP2"/>
    <property type="match status" value="1"/>
</dbReference>
<comment type="similarity">
    <text evidence="7">Belongs to the binding-protein-dependent transport system permease family.</text>
</comment>
<dbReference type="InterPro" id="IPR035906">
    <property type="entry name" value="MetI-like_sf"/>
</dbReference>
<dbReference type="PANTHER" id="PTHR43386">
    <property type="entry name" value="OLIGOPEPTIDE TRANSPORT SYSTEM PERMEASE PROTEIN APPC"/>
    <property type="match status" value="1"/>
</dbReference>
<evidence type="ECO:0000256" key="7">
    <source>
        <dbReference type="RuleBase" id="RU363032"/>
    </source>
</evidence>
<feature type="transmembrane region" description="Helical" evidence="7">
    <location>
        <begin position="12"/>
        <end position="35"/>
    </location>
</feature>
<proteinExistence type="inferred from homology"/>
<feature type="transmembrane region" description="Helical" evidence="7">
    <location>
        <begin position="243"/>
        <end position="268"/>
    </location>
</feature>
<keyword evidence="3" id="KW-1003">Cell membrane</keyword>
<reference evidence="9 10" key="1">
    <citation type="submission" date="2023-05" db="EMBL/GenBank/DDBJ databases">
        <title>A new hyperthermophilic archaea 'Ignisphaera cupida' sp. nov. and description of the family 'Ignisphaeraceae' fam. nov.</title>
        <authorList>
            <person name="Podosokorskaya O.A."/>
            <person name="Elcheninov A.G."/>
            <person name="Klukina A."/>
            <person name="Merkel A.Y."/>
        </authorList>
    </citation>
    <scope>NUCLEOTIDE SEQUENCE [LARGE SCALE GENOMIC DNA]</scope>
    <source>
        <strain evidence="9 10">4213-co</strain>
    </source>
</reference>
<dbReference type="EMBL" id="JASNVW010000001">
    <property type="protein sequence ID" value="MDK6028224.1"/>
    <property type="molecule type" value="Genomic_DNA"/>
</dbReference>
<evidence type="ECO:0000259" key="8">
    <source>
        <dbReference type="PROSITE" id="PS50928"/>
    </source>
</evidence>
<evidence type="ECO:0000313" key="9">
    <source>
        <dbReference type="EMBL" id="MDK6028224.1"/>
    </source>
</evidence>
<keyword evidence="6 7" id="KW-0472">Membrane</keyword>
<keyword evidence="2 7" id="KW-0813">Transport</keyword>